<protein>
    <submittedName>
        <fullName evidence="1">Uncharacterized protein</fullName>
    </submittedName>
</protein>
<dbReference type="EMBL" id="JARBHB010000015">
    <property type="protein sequence ID" value="KAJ8867883.1"/>
    <property type="molecule type" value="Genomic_DNA"/>
</dbReference>
<dbReference type="Proteomes" id="UP001159363">
    <property type="component" value="Chromosome 14"/>
</dbReference>
<keyword evidence="2" id="KW-1185">Reference proteome</keyword>
<comment type="caution">
    <text evidence="1">The sequence shown here is derived from an EMBL/GenBank/DDBJ whole genome shotgun (WGS) entry which is preliminary data.</text>
</comment>
<sequence length="415" mass="45330">MTDRWRPEELGIFVHTTVETSLQITELGNLSAPKKVRSKPLPATAIPATFPKHDLTRSQTQFVVATTAPPRDLAQIKEKPAVVNTQIRVPTADEQHKMQMKHTSHTTIPLIGNIPPTNTLTCAICFDHKDTIRFAQEFLGLAGRTMTPEPVSALVAWLSSDGGYQVLTDAPDVTSSFRDARISPPYKSHAPRARGGQLCPTADTTLCHLCRETGQESARAHTQGAVVAERLACSPPTRANRAQSPAGSHPGFRMWESCRTMPLLGGFSWGSPVSPSLSFRSCSILTSITIVGSQDLAVKSRPNTFTQSSLARAHTHTHAHTSARVTETGYGTERLDCSPPTKANWIQSPAGSLRIFASGSRARRCVGWRVFSEISPPPPTFHSEAAIYSPHFCLLYSQYLAVKSHPNLFTLFTFP</sequence>
<organism evidence="1 2">
    <name type="scientific">Dryococelus australis</name>
    <dbReference type="NCBI Taxonomy" id="614101"/>
    <lineage>
        <taxon>Eukaryota</taxon>
        <taxon>Metazoa</taxon>
        <taxon>Ecdysozoa</taxon>
        <taxon>Arthropoda</taxon>
        <taxon>Hexapoda</taxon>
        <taxon>Insecta</taxon>
        <taxon>Pterygota</taxon>
        <taxon>Neoptera</taxon>
        <taxon>Polyneoptera</taxon>
        <taxon>Phasmatodea</taxon>
        <taxon>Verophasmatodea</taxon>
        <taxon>Anareolatae</taxon>
        <taxon>Phasmatidae</taxon>
        <taxon>Eurycanthinae</taxon>
        <taxon>Dryococelus</taxon>
    </lineage>
</organism>
<name>A0ABQ9G8X1_9NEOP</name>
<evidence type="ECO:0000313" key="2">
    <source>
        <dbReference type="Proteomes" id="UP001159363"/>
    </source>
</evidence>
<reference evidence="1 2" key="1">
    <citation type="submission" date="2023-02" db="EMBL/GenBank/DDBJ databases">
        <title>LHISI_Scaffold_Assembly.</title>
        <authorList>
            <person name="Stuart O.P."/>
            <person name="Cleave R."/>
            <person name="Magrath M.J.L."/>
            <person name="Mikheyev A.S."/>
        </authorList>
    </citation>
    <scope>NUCLEOTIDE SEQUENCE [LARGE SCALE GENOMIC DNA]</scope>
    <source>
        <strain evidence="1">Daus_M_001</strain>
        <tissue evidence="1">Leg muscle</tissue>
    </source>
</reference>
<evidence type="ECO:0000313" key="1">
    <source>
        <dbReference type="EMBL" id="KAJ8867883.1"/>
    </source>
</evidence>
<proteinExistence type="predicted"/>
<gene>
    <name evidence="1" type="ORF">PR048_031688</name>
</gene>
<accession>A0ABQ9G8X1</accession>